<dbReference type="Gene3D" id="1.10.287.1260">
    <property type="match status" value="1"/>
</dbReference>
<evidence type="ECO:0000256" key="2">
    <source>
        <dbReference type="ARBA" id="ARBA00008017"/>
    </source>
</evidence>
<dbReference type="InterPro" id="IPR049142">
    <property type="entry name" value="MS_channel_1st"/>
</dbReference>
<evidence type="ECO:0000256" key="4">
    <source>
        <dbReference type="ARBA" id="ARBA00022692"/>
    </source>
</evidence>
<keyword evidence="5 7" id="KW-1133">Transmembrane helix</keyword>
<dbReference type="PATRIC" id="fig|1341157.4.peg.856"/>
<feature type="transmembrane region" description="Helical" evidence="7">
    <location>
        <begin position="44"/>
        <end position="65"/>
    </location>
</feature>
<dbReference type="InterPro" id="IPR008910">
    <property type="entry name" value="MSC_TM_helix"/>
</dbReference>
<organism evidence="11 12">
    <name type="scientific">Ruminococcus flavefaciens 007c</name>
    <dbReference type="NCBI Taxonomy" id="1341157"/>
    <lineage>
        <taxon>Bacteria</taxon>
        <taxon>Bacillati</taxon>
        <taxon>Bacillota</taxon>
        <taxon>Clostridia</taxon>
        <taxon>Eubacteriales</taxon>
        <taxon>Oscillospiraceae</taxon>
        <taxon>Ruminococcus</taxon>
    </lineage>
</organism>
<evidence type="ECO:0008006" key="13">
    <source>
        <dbReference type="Google" id="ProtNLM"/>
    </source>
</evidence>
<dbReference type="Pfam" id="PF21082">
    <property type="entry name" value="MS_channel_3rd"/>
    <property type="match status" value="1"/>
</dbReference>
<dbReference type="InterPro" id="IPR023408">
    <property type="entry name" value="MscS_beta-dom_sf"/>
</dbReference>
<keyword evidence="4 7" id="KW-0812">Transmembrane</keyword>
<feature type="transmembrane region" description="Helical" evidence="7">
    <location>
        <begin position="112"/>
        <end position="132"/>
    </location>
</feature>
<dbReference type="InterPro" id="IPR045275">
    <property type="entry name" value="MscS_archaea/bacteria_type"/>
</dbReference>
<evidence type="ECO:0000256" key="7">
    <source>
        <dbReference type="SAM" id="Phobius"/>
    </source>
</evidence>
<dbReference type="Gene3D" id="2.30.30.60">
    <property type="match status" value="1"/>
</dbReference>
<accession>W7V0Z9</accession>
<evidence type="ECO:0000256" key="3">
    <source>
        <dbReference type="ARBA" id="ARBA00022475"/>
    </source>
</evidence>
<dbReference type="EMBL" id="ATAX01000015">
    <property type="protein sequence ID" value="EWM54482.1"/>
    <property type="molecule type" value="Genomic_DNA"/>
</dbReference>
<dbReference type="GO" id="GO:0005886">
    <property type="term" value="C:plasma membrane"/>
    <property type="evidence" value="ECO:0007669"/>
    <property type="project" value="UniProtKB-SubCell"/>
</dbReference>
<dbReference type="PANTHER" id="PTHR30221">
    <property type="entry name" value="SMALL-CONDUCTANCE MECHANOSENSITIVE CHANNEL"/>
    <property type="match status" value="1"/>
</dbReference>
<comment type="caution">
    <text evidence="11">The sequence shown here is derived from an EMBL/GenBank/DDBJ whole genome shotgun (WGS) entry which is preliminary data.</text>
</comment>
<proteinExistence type="inferred from homology"/>
<dbReference type="GO" id="GO:0008381">
    <property type="term" value="F:mechanosensitive monoatomic ion channel activity"/>
    <property type="evidence" value="ECO:0007669"/>
    <property type="project" value="InterPro"/>
</dbReference>
<dbReference type="PANTHER" id="PTHR30221:SF1">
    <property type="entry name" value="SMALL-CONDUCTANCE MECHANOSENSITIVE CHANNEL"/>
    <property type="match status" value="1"/>
</dbReference>
<keyword evidence="12" id="KW-1185">Reference proteome</keyword>
<reference evidence="11 12" key="1">
    <citation type="journal article" date="2014" name="PLoS ONE">
        <title>Rumen cellulosomics: divergent fiber-degrading strategies revealed by comparative genome-wide analysis of six ruminococcal strains.</title>
        <authorList>
            <person name="Dassa B."/>
            <person name="Borovok I."/>
            <person name="Ruimy-Israeli V."/>
            <person name="Lamed R."/>
            <person name="Flint H.J."/>
            <person name="Duncan S.H."/>
            <person name="Henrissat B."/>
            <person name="Coutinho P."/>
            <person name="Morrison M."/>
            <person name="Mosoni P."/>
            <person name="Yeoman C.J."/>
            <person name="White B.A."/>
            <person name="Bayer E.A."/>
        </authorList>
    </citation>
    <scope>NUCLEOTIDE SEQUENCE [LARGE SCALE GENOMIC DNA]</scope>
    <source>
        <strain evidence="11 12">007c</strain>
    </source>
</reference>
<evidence type="ECO:0000256" key="5">
    <source>
        <dbReference type="ARBA" id="ARBA00022989"/>
    </source>
</evidence>
<dbReference type="Pfam" id="PF21088">
    <property type="entry name" value="MS_channel_1st"/>
    <property type="match status" value="1"/>
</dbReference>
<dbReference type="Pfam" id="PF00924">
    <property type="entry name" value="MS_channel_2nd"/>
    <property type="match status" value="1"/>
</dbReference>
<feature type="transmembrane region" description="Helical" evidence="7">
    <location>
        <begin position="85"/>
        <end position="106"/>
    </location>
</feature>
<dbReference type="eggNOG" id="COG3264">
    <property type="taxonomic scope" value="Bacteria"/>
</dbReference>
<evidence type="ECO:0000259" key="10">
    <source>
        <dbReference type="Pfam" id="PF21088"/>
    </source>
</evidence>
<feature type="domain" description="Mechanosensitive ion channel MscS C-terminal" evidence="9">
    <location>
        <begin position="203"/>
        <end position="285"/>
    </location>
</feature>
<comment type="similarity">
    <text evidence="2">Belongs to the MscS (TC 1.A.23) family.</text>
</comment>
<dbReference type="InterPro" id="IPR011014">
    <property type="entry name" value="MscS_channel_TM-2"/>
</dbReference>
<gene>
    <name evidence="11" type="ORF">RF007C_01675</name>
</gene>
<dbReference type="InterPro" id="IPR049278">
    <property type="entry name" value="MS_channel_C"/>
</dbReference>
<feature type="domain" description="Mechanosensitive ion channel transmembrane helices 2/3" evidence="10">
    <location>
        <begin position="89"/>
        <end position="129"/>
    </location>
</feature>
<evidence type="ECO:0000259" key="8">
    <source>
        <dbReference type="Pfam" id="PF00924"/>
    </source>
</evidence>
<evidence type="ECO:0000313" key="12">
    <source>
        <dbReference type="Proteomes" id="UP000019365"/>
    </source>
</evidence>
<dbReference type="InterPro" id="IPR011066">
    <property type="entry name" value="MscS_channel_C_sf"/>
</dbReference>
<evidence type="ECO:0000259" key="9">
    <source>
        <dbReference type="Pfam" id="PF21082"/>
    </source>
</evidence>
<protein>
    <recommendedName>
        <fullName evidence="13">Small mechanosensitive ion channel protein MscS</fullName>
    </recommendedName>
</protein>
<dbReference type="InterPro" id="IPR010920">
    <property type="entry name" value="LSM_dom_sf"/>
</dbReference>
<dbReference type="SUPFAM" id="SSF82689">
    <property type="entry name" value="Mechanosensitive channel protein MscS (YggB), C-terminal domain"/>
    <property type="match status" value="1"/>
</dbReference>
<dbReference type="Proteomes" id="UP000019365">
    <property type="component" value="Unassembled WGS sequence"/>
</dbReference>
<keyword evidence="6 7" id="KW-0472">Membrane</keyword>
<evidence type="ECO:0000256" key="1">
    <source>
        <dbReference type="ARBA" id="ARBA00004651"/>
    </source>
</evidence>
<evidence type="ECO:0000313" key="11">
    <source>
        <dbReference type="EMBL" id="EWM54482.1"/>
    </source>
</evidence>
<dbReference type="Gene3D" id="3.30.70.100">
    <property type="match status" value="1"/>
</dbReference>
<comment type="subcellular location">
    <subcellularLocation>
        <location evidence="1">Cell membrane</location>
        <topology evidence="1">Multi-pass membrane protein</topology>
    </subcellularLocation>
</comment>
<dbReference type="SUPFAM" id="SSF82861">
    <property type="entry name" value="Mechanosensitive channel protein MscS (YggB), transmembrane region"/>
    <property type="match status" value="1"/>
</dbReference>
<name>W7V0Z9_RUMFL</name>
<dbReference type="Pfam" id="PF05552">
    <property type="entry name" value="MS_channel_1st_1"/>
    <property type="match status" value="1"/>
</dbReference>
<keyword evidence="3" id="KW-1003">Cell membrane</keyword>
<dbReference type="SUPFAM" id="SSF50182">
    <property type="entry name" value="Sm-like ribonucleoproteins"/>
    <property type="match status" value="1"/>
</dbReference>
<dbReference type="InterPro" id="IPR006685">
    <property type="entry name" value="MscS_channel_2nd"/>
</dbReference>
<sequence>MTFLHYIAEGTANAGNAEMLDSIQDSAQKASGVLEGGLHYMKKALPLIAVALVILVVGILISRLIAKVVGKAVSRSNVNGAAKSFLVSLIKIILYVVVVIMALSVLNVPMSSIITILGAAGLAISLALQNCLSNLSGGFIILFTKPFTTGDIIELDGSVGTVRDIGIFYTKIMTFDNKTVFMPNGKVTEAKIINYTETPTRRIDMSFCISYSSDFNKAKEVILGIIAEEKLILKDPAPIVRMSSHNSSSVSVDVLVWVNNGDFLTEKYNMTEAVKAAFDANGIEIPFTQLDIHVKDKI</sequence>
<dbReference type="AlphaFoldDB" id="W7V0Z9"/>
<dbReference type="RefSeq" id="WP_019681011.1">
    <property type="nucleotide sequence ID" value="NZ_ATAX01000015.1"/>
</dbReference>
<evidence type="ECO:0000256" key="6">
    <source>
        <dbReference type="ARBA" id="ARBA00023136"/>
    </source>
</evidence>
<feature type="domain" description="Mechanosensitive ion channel MscS" evidence="8">
    <location>
        <begin position="131"/>
        <end position="196"/>
    </location>
</feature>